<feature type="binding site" evidence="12">
    <location>
        <position position="111"/>
    </location>
    <ligand>
        <name>Zn(2+)</name>
        <dbReference type="ChEBI" id="CHEBI:29105"/>
    </ligand>
</feature>
<dbReference type="AlphaFoldDB" id="A0A7G9THQ2"/>
<dbReference type="NCBIfam" id="TIGR01662">
    <property type="entry name" value="HAD-SF-IIIA"/>
    <property type="match status" value="1"/>
</dbReference>
<comment type="similarity">
    <text evidence="8 9">Belongs to the gmhB family.</text>
</comment>
<evidence type="ECO:0000256" key="3">
    <source>
        <dbReference type="ARBA" id="ARBA00022723"/>
    </source>
</evidence>
<evidence type="ECO:0000256" key="2">
    <source>
        <dbReference type="ARBA" id="ARBA00022490"/>
    </source>
</evidence>
<evidence type="ECO:0000313" key="13">
    <source>
        <dbReference type="EMBL" id="QNN79627.1"/>
    </source>
</evidence>
<protein>
    <recommendedName>
        <fullName evidence="7 9">D,D-heptose 1,7-bisphosphate phosphatase</fullName>
        <ecNumber evidence="9">3.1.3.-</ecNumber>
    </recommendedName>
</protein>
<proteinExistence type="inferred from homology"/>
<feature type="site" description="Contributes to substrate recognition" evidence="11">
    <location>
        <position position="114"/>
    </location>
</feature>
<dbReference type="InterPro" id="IPR006549">
    <property type="entry name" value="HAD-SF_hydro_IIIA"/>
</dbReference>
<dbReference type="Gene3D" id="3.40.50.1000">
    <property type="entry name" value="HAD superfamily/HAD-like"/>
    <property type="match status" value="1"/>
</dbReference>
<evidence type="ECO:0000256" key="4">
    <source>
        <dbReference type="ARBA" id="ARBA00022801"/>
    </source>
</evidence>
<dbReference type="InterPro" id="IPR023214">
    <property type="entry name" value="HAD_sf"/>
</dbReference>
<dbReference type="GO" id="GO:0046872">
    <property type="term" value="F:metal ion binding"/>
    <property type="evidence" value="ECO:0007669"/>
    <property type="project" value="UniProtKB-KW"/>
</dbReference>
<gene>
    <name evidence="13" type="primary">gmhB</name>
    <name evidence="13" type="ORF">IAE60_06955</name>
</gene>
<comment type="cofactor">
    <cofactor evidence="12">
        <name>Zn(2+)</name>
        <dbReference type="ChEBI" id="CHEBI:29105"/>
    </cofactor>
</comment>
<keyword evidence="3 12" id="KW-0479">Metal-binding</keyword>
<dbReference type="EC" id="3.1.3.-" evidence="9"/>
<dbReference type="InterPro" id="IPR036412">
    <property type="entry name" value="HAD-like_sf"/>
</dbReference>
<dbReference type="InterPro" id="IPR004446">
    <property type="entry name" value="Heptose_bisP_phosphatase"/>
</dbReference>
<feature type="binding site" evidence="12">
    <location>
        <position position="17"/>
    </location>
    <ligand>
        <name>Mg(2+)</name>
        <dbReference type="ChEBI" id="CHEBI:18420"/>
    </ligand>
</feature>
<evidence type="ECO:0000256" key="9">
    <source>
        <dbReference type="PIRNR" id="PIRNR004682"/>
    </source>
</evidence>
<sequence length="189" mass="20719">MRADGAAPRRALFLDRDGVINVDHGYVHRPEDTQFVDGIFDVCRAAAGKGCLLVVVTNQAGIGRGYYSREAFLDYMAWMHSQFRIEGAPLAATYYCPHHPTEGMGDYRVVCTCRKPQPGMLLAAERRFGIDMAGSVLIGDTVNDMLAGAAAGVGQRWLLEGHDQRKSQQELPPGAVRLRVLADLATDRL</sequence>
<feature type="site" description="Stabilizes the phosphoryl group" evidence="11">
    <location>
        <position position="57"/>
    </location>
</feature>
<dbReference type="GO" id="GO:0005975">
    <property type="term" value="P:carbohydrate metabolic process"/>
    <property type="evidence" value="ECO:0007669"/>
    <property type="project" value="InterPro"/>
</dbReference>
<keyword evidence="6 9" id="KW-0119">Carbohydrate metabolism</keyword>
<dbReference type="NCBIfam" id="NF006506">
    <property type="entry name" value="PRK08942.1"/>
    <property type="match status" value="1"/>
</dbReference>
<feature type="binding site" evidence="12">
    <location>
        <position position="98"/>
    </location>
    <ligand>
        <name>Zn(2+)</name>
        <dbReference type="ChEBI" id="CHEBI:29105"/>
    </ligand>
</feature>
<keyword evidence="12" id="KW-0460">Magnesium</keyword>
<evidence type="ECO:0000256" key="10">
    <source>
        <dbReference type="PIRSR" id="PIRSR004682-1"/>
    </source>
</evidence>
<feature type="binding site" evidence="12">
    <location>
        <position position="140"/>
    </location>
    <ligand>
        <name>Mg(2+)</name>
        <dbReference type="ChEBI" id="CHEBI:18420"/>
    </ligand>
</feature>
<feature type="active site" description="Proton donor" evidence="10">
    <location>
        <position position="17"/>
    </location>
</feature>
<feature type="binding site" evidence="12">
    <location>
        <position position="96"/>
    </location>
    <ligand>
        <name>Zn(2+)</name>
        <dbReference type="ChEBI" id="CHEBI:29105"/>
    </ligand>
</feature>
<dbReference type="PANTHER" id="PTHR42891">
    <property type="entry name" value="D-GLYCERO-BETA-D-MANNO-HEPTOSE-1,7-BISPHOSPHATE 7-PHOSPHATASE"/>
    <property type="match status" value="1"/>
</dbReference>
<evidence type="ECO:0000256" key="7">
    <source>
        <dbReference type="ARBA" id="ARBA00031828"/>
    </source>
</evidence>
<comment type="cofactor">
    <cofactor evidence="12">
        <name>Mg(2+)</name>
        <dbReference type="ChEBI" id="CHEBI:18420"/>
    </cofactor>
</comment>
<organism evidence="13 14">
    <name type="scientific">Pseudoxanthomonas mexicana</name>
    <dbReference type="NCBI Taxonomy" id="128785"/>
    <lineage>
        <taxon>Bacteria</taxon>
        <taxon>Pseudomonadati</taxon>
        <taxon>Pseudomonadota</taxon>
        <taxon>Gammaproteobacteria</taxon>
        <taxon>Lysobacterales</taxon>
        <taxon>Lysobacteraceae</taxon>
        <taxon>Pseudoxanthomonas</taxon>
    </lineage>
</organism>
<dbReference type="Pfam" id="PF13242">
    <property type="entry name" value="Hydrolase_like"/>
    <property type="match status" value="1"/>
</dbReference>
<dbReference type="FunFam" id="3.40.50.1000:FF:000037">
    <property type="entry name" value="D,D-heptose 1,7-bisphosphate phosphatase"/>
    <property type="match status" value="1"/>
</dbReference>
<evidence type="ECO:0000256" key="5">
    <source>
        <dbReference type="ARBA" id="ARBA00022833"/>
    </source>
</evidence>
<evidence type="ECO:0000256" key="1">
    <source>
        <dbReference type="ARBA" id="ARBA00004496"/>
    </source>
</evidence>
<feature type="binding site" evidence="12">
    <location>
        <position position="113"/>
    </location>
    <ligand>
        <name>Zn(2+)</name>
        <dbReference type="ChEBI" id="CHEBI:29105"/>
    </ligand>
</feature>
<keyword evidence="4 9" id="KW-0378">Hydrolase</keyword>
<name>A0A7G9THQ2_PSEMX</name>
<dbReference type="Proteomes" id="UP000515838">
    <property type="component" value="Chromosome"/>
</dbReference>
<dbReference type="NCBIfam" id="TIGR00213">
    <property type="entry name" value="GmhB_yaeD"/>
    <property type="match status" value="1"/>
</dbReference>
<dbReference type="CDD" id="cd07503">
    <property type="entry name" value="HAD_HisB-N"/>
    <property type="match status" value="1"/>
</dbReference>
<feature type="site" description="Stabilizes the phosphoryl group" evidence="11">
    <location>
        <position position="115"/>
    </location>
</feature>
<dbReference type="SUPFAM" id="SSF56784">
    <property type="entry name" value="HAD-like"/>
    <property type="match status" value="1"/>
</dbReference>
<dbReference type="GO" id="GO:0016791">
    <property type="term" value="F:phosphatase activity"/>
    <property type="evidence" value="ECO:0007669"/>
    <property type="project" value="InterPro"/>
</dbReference>
<evidence type="ECO:0000256" key="6">
    <source>
        <dbReference type="ARBA" id="ARBA00023277"/>
    </source>
</evidence>
<evidence type="ECO:0000313" key="14">
    <source>
        <dbReference type="Proteomes" id="UP000515838"/>
    </source>
</evidence>
<evidence type="ECO:0000256" key="8">
    <source>
        <dbReference type="ARBA" id="ARBA00061616"/>
    </source>
</evidence>
<keyword evidence="2 9" id="KW-0963">Cytoplasm</keyword>
<reference evidence="13 14" key="1">
    <citation type="submission" date="2020-08" db="EMBL/GenBank/DDBJ databases">
        <title>Streptomycin Non-resistant strain, P. mexicana.</title>
        <authorList>
            <person name="Ganesh-Kumar S."/>
            <person name="Zhe T."/>
            <person name="Yu Z."/>
            <person name="Min Y."/>
        </authorList>
    </citation>
    <scope>NUCLEOTIDE SEQUENCE [LARGE SCALE GENOMIC DNA]</scope>
    <source>
        <strain evidence="13 14">GTZY2</strain>
    </source>
</reference>
<accession>A0A7G9THQ2</accession>
<dbReference type="EMBL" id="CP060731">
    <property type="protein sequence ID" value="QNN79627.1"/>
    <property type="molecule type" value="Genomic_DNA"/>
</dbReference>
<dbReference type="PANTHER" id="PTHR42891:SF1">
    <property type="entry name" value="D-GLYCERO-BETA-D-MANNO-HEPTOSE-1,7-BISPHOSPHATE 7-PHOSPHATASE"/>
    <property type="match status" value="1"/>
</dbReference>
<keyword evidence="5 12" id="KW-0862">Zinc</keyword>
<evidence type="ECO:0000256" key="11">
    <source>
        <dbReference type="PIRSR" id="PIRSR004682-3"/>
    </source>
</evidence>
<comment type="subcellular location">
    <subcellularLocation>
        <location evidence="1 9">Cytoplasm</location>
    </subcellularLocation>
</comment>
<feature type="active site" description="Nucleophile" evidence="10">
    <location>
        <position position="15"/>
    </location>
</feature>
<dbReference type="GO" id="GO:0005737">
    <property type="term" value="C:cytoplasm"/>
    <property type="evidence" value="ECO:0007669"/>
    <property type="project" value="UniProtKB-SubCell"/>
</dbReference>
<evidence type="ECO:0000256" key="12">
    <source>
        <dbReference type="PIRSR" id="PIRSR004682-4"/>
    </source>
</evidence>
<dbReference type="NCBIfam" id="TIGR01656">
    <property type="entry name" value="Histidinol-ppas"/>
    <property type="match status" value="1"/>
</dbReference>
<feature type="binding site" evidence="12">
    <location>
        <position position="15"/>
    </location>
    <ligand>
        <name>Mg(2+)</name>
        <dbReference type="ChEBI" id="CHEBI:18420"/>
    </ligand>
</feature>
<dbReference type="PIRSF" id="PIRSF004682">
    <property type="entry name" value="GmhB"/>
    <property type="match status" value="1"/>
</dbReference>
<dbReference type="InterPro" id="IPR006543">
    <property type="entry name" value="Histidinol-phos"/>
</dbReference>